<proteinExistence type="predicted"/>
<accession>A0A1J6QM00</accession>
<gene>
    <name evidence="3" type="ORF">A0K99_03005</name>
    <name evidence="1" type="ORF">BFD99_05305</name>
    <name evidence="2" type="ORF">QQI97_000018</name>
</gene>
<reference evidence="3 5" key="1">
    <citation type="submission" date="2016-09" db="EMBL/GenBank/DDBJ databases">
        <title>Campylobacter genomics.</title>
        <authorList>
            <person name="Weis A.M."/>
            <person name="Weimer B.C."/>
            <person name="Gilpin B."/>
            <person name="Huang B.C."/>
            <person name="Kong N."/>
        </authorList>
    </citation>
    <scope>NUCLEOTIDE SEQUENCE [LARGE SCALE GENOMIC DNA]</scope>
    <source>
        <strain evidence="3 5">BCW_4735</strain>
    </source>
</reference>
<evidence type="ECO:0000313" key="1">
    <source>
        <dbReference type="EMBL" id="EAL3735388.1"/>
    </source>
</evidence>
<evidence type="ECO:0000313" key="4">
    <source>
        <dbReference type="Proteomes" id="UP000335162"/>
    </source>
</evidence>
<dbReference type="Proteomes" id="UP000865592">
    <property type="component" value="Unassembled WGS sequence"/>
</dbReference>
<dbReference type="EMBL" id="AACNRY010000009">
    <property type="protein sequence ID" value="EAL3735388.1"/>
    <property type="molecule type" value="Genomic_DNA"/>
</dbReference>
<dbReference type="Proteomes" id="UP000335162">
    <property type="component" value="Unassembled WGS sequence"/>
</dbReference>
<sequence>MDNLENKIEHLELGYKKQNSTCSIQEIRLPVFAPIKRYTPSSAIYKDFLKNKRTRTINTQWGNVTIRGSLLTQIHKDILDLIILNNTKIQILKDQRISVDFCISNVLKSYGDAGFNYKWFKNILEDIMGAVIKIKLENQTEFYFHIISAMGYNEKGDFGGIILSKEYLDFYQKTIAINYNKEIQSIVLIENSLVKSIIRFFLSHNQINITLENLLIALGLEINTKDRYFRKIKQEIKVSKNIFSNFKIEFNENKNTFEYKGNNSVNFLFTN</sequence>
<evidence type="ECO:0000313" key="2">
    <source>
        <dbReference type="EMBL" id="ELD5185914.1"/>
    </source>
</evidence>
<name>A0A1J6QM00_CAMJU</name>
<reference evidence="2" key="3">
    <citation type="submission" date="2023-06" db="EMBL/GenBank/DDBJ databases">
        <authorList>
            <consortium name="PulseNet: The National Subtyping Network for Foodborne Disease Surveillance"/>
        </authorList>
    </citation>
    <scope>NUCLEOTIDE SEQUENCE</scope>
    <source>
        <strain evidence="2">PNUSAC035917</strain>
    </source>
</reference>
<comment type="caution">
    <text evidence="1">The sequence shown here is derived from an EMBL/GenBank/DDBJ whole genome shotgun (WGS) entry which is preliminary data.</text>
</comment>
<organism evidence="1 4">
    <name type="scientific">Campylobacter jejuni</name>
    <dbReference type="NCBI Taxonomy" id="197"/>
    <lineage>
        <taxon>Bacteria</taxon>
        <taxon>Pseudomonadati</taxon>
        <taxon>Campylobacterota</taxon>
        <taxon>Epsilonproteobacteria</taxon>
        <taxon>Campylobacterales</taxon>
        <taxon>Campylobacteraceae</taxon>
        <taxon>Campylobacter</taxon>
    </lineage>
</organism>
<dbReference type="RefSeq" id="WP_023890718.1">
    <property type="nucleotide sequence ID" value="NZ_CUNH01000001.1"/>
</dbReference>
<dbReference type="EMBL" id="MKBD01000005">
    <property type="protein sequence ID" value="OEY03408.1"/>
    <property type="molecule type" value="Genomic_DNA"/>
</dbReference>
<protein>
    <submittedName>
        <fullName evidence="1">Uncharacterized protein</fullName>
    </submittedName>
</protein>
<evidence type="ECO:0000313" key="3">
    <source>
        <dbReference type="EMBL" id="OEY03408.1"/>
    </source>
</evidence>
<dbReference type="EMBL" id="ABMIIH010000001">
    <property type="protein sequence ID" value="ELD5185914.1"/>
    <property type="molecule type" value="Genomic_DNA"/>
</dbReference>
<dbReference type="AlphaFoldDB" id="A0A1J6QM00"/>
<reference evidence="1 4" key="2">
    <citation type="submission" date="2018-05" db="EMBL/GenBank/DDBJ databases">
        <authorList>
            <consortium name="NARMS: The National Antimicrobial Resistance Monitoring System"/>
        </authorList>
    </citation>
    <scope>NUCLEOTIDE SEQUENCE [LARGE SCALE GENOMIC DNA]</scope>
    <source>
        <strain evidence="1 4">FSIS1607212</strain>
    </source>
</reference>
<evidence type="ECO:0000313" key="5">
    <source>
        <dbReference type="Proteomes" id="UP000865592"/>
    </source>
</evidence>
<dbReference type="Proteomes" id="UP001183411">
    <property type="component" value="Unassembled WGS sequence"/>
</dbReference>